<reference evidence="2" key="2">
    <citation type="submission" date="2025-09" db="UniProtKB">
        <authorList>
            <consortium name="Ensembl"/>
        </authorList>
    </citation>
    <scope>IDENTIFICATION</scope>
</reference>
<dbReference type="PANTHER" id="PTHR28682:SF4">
    <property type="entry name" value="INHIBITORY SYNAPTIC FACTOR 2AB"/>
    <property type="match status" value="1"/>
</dbReference>
<dbReference type="AlphaFoldDB" id="A0A3Q3WEX8"/>
<proteinExistence type="predicted"/>
<evidence type="ECO:0000313" key="3">
    <source>
        <dbReference type="Proteomes" id="UP000261620"/>
    </source>
</evidence>
<accession>A0A3Q3WEX8</accession>
<feature type="compositionally biased region" description="Basic and acidic residues" evidence="1">
    <location>
        <begin position="200"/>
        <end position="215"/>
    </location>
</feature>
<dbReference type="InterPro" id="IPR029337">
    <property type="entry name" value="INSYN2"/>
</dbReference>
<feature type="compositionally biased region" description="Polar residues" evidence="1">
    <location>
        <begin position="281"/>
        <end position="318"/>
    </location>
</feature>
<dbReference type="STRING" id="94237.ENSMMOP00000010687"/>
<organism evidence="2 3">
    <name type="scientific">Mola mola</name>
    <name type="common">Ocean sunfish</name>
    <name type="synonym">Tetraodon mola</name>
    <dbReference type="NCBI Taxonomy" id="94237"/>
    <lineage>
        <taxon>Eukaryota</taxon>
        <taxon>Metazoa</taxon>
        <taxon>Chordata</taxon>
        <taxon>Craniata</taxon>
        <taxon>Vertebrata</taxon>
        <taxon>Euteleostomi</taxon>
        <taxon>Actinopterygii</taxon>
        <taxon>Neopterygii</taxon>
        <taxon>Teleostei</taxon>
        <taxon>Neoteleostei</taxon>
        <taxon>Acanthomorphata</taxon>
        <taxon>Eupercaria</taxon>
        <taxon>Tetraodontiformes</taxon>
        <taxon>Molidae</taxon>
        <taxon>Mola</taxon>
    </lineage>
</organism>
<dbReference type="GO" id="GO:0060080">
    <property type="term" value="P:inhibitory postsynaptic potential"/>
    <property type="evidence" value="ECO:0007669"/>
    <property type="project" value="TreeGrafter"/>
</dbReference>
<dbReference type="Pfam" id="PF15265">
    <property type="entry name" value="FAM196"/>
    <property type="match status" value="2"/>
</dbReference>
<feature type="region of interest" description="Disordered" evidence="1">
    <location>
        <begin position="268"/>
        <end position="337"/>
    </location>
</feature>
<feature type="region of interest" description="Disordered" evidence="1">
    <location>
        <begin position="1"/>
        <end position="44"/>
    </location>
</feature>
<dbReference type="OMA" id="EAQNEYR"/>
<dbReference type="Proteomes" id="UP000261620">
    <property type="component" value="Unplaced"/>
</dbReference>
<feature type="region of interest" description="Disordered" evidence="1">
    <location>
        <begin position="197"/>
        <end position="255"/>
    </location>
</feature>
<evidence type="ECO:0000313" key="2">
    <source>
        <dbReference type="Ensembl" id="ENSMMOP00000010687.1"/>
    </source>
</evidence>
<dbReference type="PANTHER" id="PTHR28682">
    <property type="entry name" value="INHIBITORY SYNAPTIC FACTOR 2A-RELATED"/>
    <property type="match status" value="1"/>
</dbReference>
<dbReference type="GO" id="GO:0014069">
    <property type="term" value="C:postsynaptic density"/>
    <property type="evidence" value="ECO:0007669"/>
    <property type="project" value="TreeGrafter"/>
</dbReference>
<sequence>MVSKEDTTCIVLSNSDDSDSETGQSQILNAQSGAESGKQQVKKRNKALQVRFKDICDAQNEHRRRRSRSISCKVTQRKYMTMPARRSIPNVTKSTGVQTSPDLTKRYKTFPFERKKGHTFKHTALVEDYRGQNNGFLSDIKVGEEDGEPIKDSSKYKGKIVGQTRALLHHTDDSSDTEDFLSSVNCVDGPSYPDSSHFSEQCHPDGSPSKREAENKVCGTRTKRKGLPKEGEDTGTFTKPQPGGSHYKSKGTGPVAWNSLTQVESLGSPSASCKWKKDTQLNEQQSQTLPHSAKCSVQSQGQFRTRHASASSKLQQTVGVDEGFPPPDTGARGMGSSQQIMPLSGEKDIKAQLQAMENLIGSSQETIKVLLGVIQELEKGEAQREVELDFKLQEDKLLPLMKRLCPLDSQQCPALPYSNEVFTTTPKRKSKTESKKHARWKLWFL</sequence>
<dbReference type="Ensembl" id="ENSMMOT00000010870.1">
    <property type="protein sequence ID" value="ENSMMOP00000010687.1"/>
    <property type="gene ID" value="ENSMMOG00000008244.1"/>
</dbReference>
<name>A0A3Q3WEX8_MOLML</name>
<protein>
    <submittedName>
        <fullName evidence="2">Uncharacterized protein</fullName>
    </submittedName>
</protein>
<evidence type="ECO:0000256" key="1">
    <source>
        <dbReference type="SAM" id="MobiDB-lite"/>
    </source>
</evidence>
<reference evidence="2" key="1">
    <citation type="submission" date="2025-08" db="UniProtKB">
        <authorList>
            <consortium name="Ensembl"/>
        </authorList>
    </citation>
    <scope>IDENTIFICATION</scope>
</reference>
<keyword evidence="3" id="KW-1185">Reference proteome</keyword>
<feature type="compositionally biased region" description="Polar residues" evidence="1">
    <location>
        <begin position="10"/>
        <end position="39"/>
    </location>
</feature>